<comment type="function">
    <text evidence="10 11">The central subunit of the protein translocation channel SecYEG. Consists of two halves formed by TMs 1-5 and 6-10. These two domains form a lateral gate at the front which open onto the bilayer between TMs 2 and 7, and are clamped together by SecE at the back. The channel is closed by both a pore ring composed of hydrophobic SecY resides and a short helix (helix 2A) on the extracellular side of the membrane which forms a plug. The plug probably moves laterally to allow the channel to open. The ring and the pore may move independently.</text>
</comment>
<dbReference type="InterPro" id="IPR023201">
    <property type="entry name" value="SecY_dom_sf"/>
</dbReference>
<evidence type="ECO:0000313" key="16">
    <source>
        <dbReference type="Proteomes" id="UP000002315"/>
    </source>
</evidence>
<feature type="transmembrane region" description="Helical" evidence="10">
    <location>
        <begin position="74"/>
        <end position="96"/>
    </location>
</feature>
<feature type="transmembrane region" description="Helical" evidence="10">
    <location>
        <begin position="36"/>
        <end position="54"/>
    </location>
</feature>
<keyword evidence="7 10" id="KW-1133">Transmembrane helix</keyword>
<dbReference type="PRINTS" id="PR00303">
    <property type="entry name" value="SECYTRNLCASE"/>
</dbReference>
<dbReference type="OrthoDB" id="371914at2157"/>
<dbReference type="Pfam" id="PF10559">
    <property type="entry name" value="Plug_translocon"/>
    <property type="match status" value="1"/>
</dbReference>
<proteinExistence type="inferred from homology"/>
<comment type="subunit">
    <text evidence="10">Component of the Sec protein translocase complex. Heterotrimer consisting of alpha (SecY), beta (SecG) and gamma (SecE) subunits. The heterotrimers can form oligomers, although 1 heterotrimer is thought to be able to translocate proteins. Interacts with the ribosome. May interact with SecDF, and other proteins may be involved.</text>
</comment>
<keyword evidence="9 10" id="KW-0472">Membrane</keyword>
<feature type="transmembrane region" description="Helical" evidence="10">
    <location>
        <begin position="171"/>
        <end position="194"/>
    </location>
</feature>
<feature type="transmembrane region" description="Helical" evidence="10">
    <location>
        <begin position="338"/>
        <end position="357"/>
    </location>
</feature>
<protein>
    <recommendedName>
        <fullName evidence="10 11">Protein translocase subunit SecY</fullName>
    </recommendedName>
    <alternativeName>
        <fullName evidence="10">Protein transport protein SEC61 subunit alpha homolog</fullName>
    </alternativeName>
</protein>
<keyword evidence="8 10" id="KW-0811">Translocation</keyword>
<dbReference type="GO" id="GO:0065002">
    <property type="term" value="P:intracellular protein transmembrane transport"/>
    <property type="evidence" value="ECO:0007669"/>
    <property type="project" value="UniProtKB-UniRule"/>
</dbReference>
<dbReference type="Gene3D" id="1.10.3370.10">
    <property type="entry name" value="SecY subunit domain"/>
    <property type="match status" value="1"/>
</dbReference>
<evidence type="ECO:0000256" key="12">
    <source>
        <dbReference type="RuleBase" id="RU003484"/>
    </source>
</evidence>
<dbReference type="KEGG" id="mfv:Mfer_0876"/>
<dbReference type="Proteomes" id="UP000002315">
    <property type="component" value="Chromosome"/>
</dbReference>
<dbReference type="NCBIfam" id="NF006341">
    <property type="entry name" value="PRK08568.1-5"/>
    <property type="match status" value="1"/>
</dbReference>
<evidence type="ECO:0000256" key="3">
    <source>
        <dbReference type="ARBA" id="ARBA00022448"/>
    </source>
</evidence>
<evidence type="ECO:0000256" key="8">
    <source>
        <dbReference type="ARBA" id="ARBA00023010"/>
    </source>
</evidence>
<gene>
    <name evidence="10" type="primary">secY</name>
    <name evidence="15" type="ordered locus">Mfer_0876</name>
</gene>
<dbReference type="InterPro" id="IPR019561">
    <property type="entry name" value="Translocon_Sec61/SecY_plug_dom"/>
</dbReference>
<evidence type="ECO:0000256" key="13">
    <source>
        <dbReference type="RuleBase" id="RU004349"/>
    </source>
</evidence>
<dbReference type="NCBIfam" id="TIGR00967">
    <property type="entry name" value="3a0501s007"/>
    <property type="match status" value="1"/>
</dbReference>
<evidence type="ECO:0000256" key="1">
    <source>
        <dbReference type="ARBA" id="ARBA00004127"/>
    </source>
</evidence>
<dbReference type="GO" id="GO:0006605">
    <property type="term" value="P:protein targeting"/>
    <property type="evidence" value="ECO:0007669"/>
    <property type="project" value="UniProtKB-UniRule"/>
</dbReference>
<dbReference type="SUPFAM" id="SSF103491">
    <property type="entry name" value="Preprotein translocase SecY subunit"/>
    <property type="match status" value="1"/>
</dbReference>
<keyword evidence="6 10" id="KW-0653">Protein transport</keyword>
<evidence type="ECO:0000313" key="15">
    <source>
        <dbReference type="EMBL" id="ADP77674.1"/>
    </source>
</evidence>
<evidence type="ECO:0000259" key="14">
    <source>
        <dbReference type="Pfam" id="PF10559"/>
    </source>
</evidence>
<dbReference type="GO" id="GO:0005886">
    <property type="term" value="C:plasma membrane"/>
    <property type="evidence" value="ECO:0007669"/>
    <property type="project" value="UniProtKB-SubCell"/>
</dbReference>
<evidence type="ECO:0000256" key="9">
    <source>
        <dbReference type="ARBA" id="ARBA00023136"/>
    </source>
</evidence>
<dbReference type="EMBL" id="CP002278">
    <property type="protein sequence ID" value="ADP77674.1"/>
    <property type="molecule type" value="Genomic_DNA"/>
</dbReference>
<dbReference type="GO" id="GO:0012505">
    <property type="term" value="C:endomembrane system"/>
    <property type="evidence" value="ECO:0007669"/>
    <property type="project" value="UniProtKB-SubCell"/>
</dbReference>
<keyword evidence="3 10" id="KW-0813">Transport</keyword>
<evidence type="ECO:0000256" key="4">
    <source>
        <dbReference type="ARBA" id="ARBA00022475"/>
    </source>
</evidence>
<keyword evidence="4 10" id="KW-1003">Cell membrane</keyword>
<evidence type="ECO:0000256" key="2">
    <source>
        <dbReference type="ARBA" id="ARBA00005751"/>
    </source>
</evidence>
<evidence type="ECO:0000256" key="10">
    <source>
        <dbReference type="HAMAP-Rule" id="MF_01465"/>
    </source>
</evidence>
<dbReference type="PIRSF" id="PIRSF004557">
    <property type="entry name" value="SecY"/>
    <property type="match status" value="1"/>
</dbReference>
<keyword evidence="5 10" id="KW-0812">Transmembrane</keyword>
<feature type="transmembrane region" description="Helical" evidence="10">
    <location>
        <begin position="225"/>
        <end position="245"/>
    </location>
</feature>
<feature type="transmembrane region" description="Helical" evidence="10">
    <location>
        <begin position="395"/>
        <end position="414"/>
    </location>
</feature>
<dbReference type="STRING" id="523846.Mfer_0876"/>
<dbReference type="InterPro" id="IPR026593">
    <property type="entry name" value="SecY"/>
</dbReference>
<dbReference type="PROSITE" id="PS00756">
    <property type="entry name" value="SECY_2"/>
    <property type="match status" value="1"/>
</dbReference>
<dbReference type="Pfam" id="PF00344">
    <property type="entry name" value="SecY"/>
    <property type="match status" value="1"/>
</dbReference>
<dbReference type="HAMAP" id="MF_01465">
    <property type="entry name" value="SecY"/>
    <property type="match status" value="1"/>
</dbReference>
<organism evidence="15 16">
    <name type="scientific">Methanothermus fervidus (strain ATCC 43054 / DSM 2088 / JCM 10308 / V24 S)</name>
    <dbReference type="NCBI Taxonomy" id="523846"/>
    <lineage>
        <taxon>Archaea</taxon>
        <taxon>Methanobacteriati</taxon>
        <taxon>Methanobacteriota</taxon>
        <taxon>Methanomada group</taxon>
        <taxon>Methanobacteria</taxon>
        <taxon>Methanobacteriales</taxon>
        <taxon>Methanothermaceae</taxon>
        <taxon>Methanothermus</taxon>
    </lineage>
</organism>
<comment type="subcellular location">
    <subcellularLocation>
        <location evidence="10">Cell membrane</location>
        <topology evidence="10">Multi-pass membrane protein</topology>
    </subcellularLocation>
    <subcellularLocation>
        <location evidence="1">Endomembrane system</location>
        <topology evidence="1">Multi-pass membrane protein</topology>
    </subcellularLocation>
    <subcellularLocation>
        <location evidence="12">Membrane</location>
        <topology evidence="12">Multi-pass membrane protein</topology>
    </subcellularLocation>
</comment>
<dbReference type="HOGENOM" id="CLU_031763_3_0_2"/>
<feature type="transmembrane region" description="Helical" evidence="10">
    <location>
        <begin position="420"/>
        <end position="437"/>
    </location>
</feature>
<sequence>MQEVSKLKRSFEPIFSILPYVKAPAYRVPLKEKLKWTGIVLILYYLLTQIPLYGLSPTAVDQFAQLRAVIAGSYGSILTLGIGPIVTASIVLQLLVGGKILRLDLSRHEDRAFFQSFQKLLSIIFVVLEGSALIVSGALPPISQAFAPILLLQIVIGGILVIYLDEVVSKWGLGSGVGLFIAAGVSQAIIVGAFNPFPSPAQPGVPAGRITGFIYLLATGQMPDFQTYLLPVISLIFVFLVVVYAESMRVEIPIAHGGGKYLKVPIQKYPIKFLYPSNMPVILTSALLVNLQMIAMMFQKIGHPILGIVERGRPISGLVYYLSPPRGIDVLLVDPAHALIYGIVFISLCIVFAWFWVEVANLGPRDLADQLYKMGIKIPGFRGSKRHIERILNRYIPPLTILGGAFVGFLAFGADLTGSLGGGTGVLLTVGILHNLYEEIAREQMMELHPALRRFFK</sequence>
<evidence type="ECO:0000256" key="7">
    <source>
        <dbReference type="ARBA" id="ARBA00022989"/>
    </source>
</evidence>
<evidence type="ECO:0000256" key="5">
    <source>
        <dbReference type="ARBA" id="ARBA00022692"/>
    </source>
</evidence>
<feature type="domain" description="Translocon Sec61/SecY plug" evidence="14">
    <location>
        <begin position="42"/>
        <end position="75"/>
    </location>
</feature>
<keyword evidence="16" id="KW-1185">Reference proteome</keyword>
<feature type="transmembrane region" description="Helical" evidence="10">
    <location>
        <begin position="117"/>
        <end position="139"/>
    </location>
</feature>
<accession>E3GZE2</accession>
<dbReference type="InterPro" id="IPR002208">
    <property type="entry name" value="SecY/SEC61-alpha"/>
</dbReference>
<comment type="similarity">
    <text evidence="2 10 13">Belongs to the SecY/SEC61-alpha family.</text>
</comment>
<dbReference type="PANTHER" id="PTHR10906">
    <property type="entry name" value="SECY/SEC61-ALPHA FAMILY MEMBER"/>
    <property type="match status" value="1"/>
</dbReference>
<reference evidence="15 16" key="1">
    <citation type="journal article" date="2010" name="Stand. Genomic Sci.">
        <title>Complete genome sequence of Methanothermus fervidus type strain (V24S).</title>
        <authorList>
            <person name="Anderson I."/>
            <person name="Djao O.D."/>
            <person name="Misra M."/>
            <person name="Chertkov O."/>
            <person name="Nolan M."/>
            <person name="Lucas S."/>
            <person name="Lapidus A."/>
            <person name="Del Rio T.G."/>
            <person name="Tice H."/>
            <person name="Cheng J.F."/>
            <person name="Tapia R."/>
            <person name="Han C."/>
            <person name="Goodwin L."/>
            <person name="Pitluck S."/>
            <person name="Liolios K."/>
            <person name="Ivanova N."/>
            <person name="Mavromatis K."/>
            <person name="Mikhailova N."/>
            <person name="Pati A."/>
            <person name="Brambilla E."/>
            <person name="Chen A."/>
            <person name="Palaniappan K."/>
            <person name="Land M."/>
            <person name="Hauser L."/>
            <person name="Chang Y.J."/>
            <person name="Jeffries C.D."/>
            <person name="Sikorski J."/>
            <person name="Spring S."/>
            <person name="Rohde M."/>
            <person name="Eichinger K."/>
            <person name="Huber H."/>
            <person name="Wirth R."/>
            <person name="Goker M."/>
            <person name="Detter J.C."/>
            <person name="Woyke T."/>
            <person name="Bristow J."/>
            <person name="Eisen J.A."/>
            <person name="Markowitz V."/>
            <person name="Hugenholtz P."/>
            <person name="Klenk H.P."/>
            <person name="Kyrpides N.C."/>
        </authorList>
    </citation>
    <scope>NUCLEOTIDE SEQUENCE [LARGE SCALE GENOMIC DNA]</scope>
    <source>
        <strain evidence="16">ATCC 43054 / DSM 2088 / JCM 10308 / V24 S</strain>
    </source>
</reference>
<evidence type="ECO:0000256" key="11">
    <source>
        <dbReference type="RuleBase" id="RU000537"/>
    </source>
</evidence>
<dbReference type="AlphaFoldDB" id="E3GZE2"/>
<dbReference type="PROSITE" id="PS00755">
    <property type="entry name" value="SECY_1"/>
    <property type="match status" value="1"/>
</dbReference>
<name>E3GZE2_METFV</name>
<dbReference type="InterPro" id="IPR030659">
    <property type="entry name" value="SecY_CS"/>
</dbReference>
<feature type="transmembrane region" description="Helical" evidence="10">
    <location>
        <begin position="273"/>
        <end position="298"/>
    </location>
</feature>
<evidence type="ECO:0000256" key="6">
    <source>
        <dbReference type="ARBA" id="ARBA00022927"/>
    </source>
</evidence>
<feature type="transmembrane region" description="Helical" evidence="10">
    <location>
        <begin position="145"/>
        <end position="164"/>
    </location>
</feature>